<dbReference type="GeneID" id="8850785"/>
<dbReference type="VEuPathDB" id="AmoebaDB:NAEGRDRAFT_73201"/>
<keyword evidence="1" id="KW-0560">Oxidoreductase</keyword>
<dbReference type="AlphaFoldDB" id="D2VW02"/>
<dbReference type="GO" id="GO:0016616">
    <property type="term" value="F:oxidoreductase activity, acting on the CH-OH group of donors, NAD or NADP as acceptor"/>
    <property type="evidence" value="ECO:0007669"/>
    <property type="project" value="TreeGrafter"/>
</dbReference>
<dbReference type="OMA" id="KPECTGQ"/>
<dbReference type="Gene3D" id="3.40.50.720">
    <property type="entry name" value="NAD(P)-binding Rossmann-like Domain"/>
    <property type="match status" value="1"/>
</dbReference>
<sequence>MSIRVCVTGGTGFVASHLVYQLLLKGYHVNTTIRDLKKKDELRDALLQYHKENCTDPTQLLTEQVLNERLSIFEADLMKEGSFADVIKGCRFVHHVASPYKLDVKDAQQELVDPAVKGTLNILNECIKLRQEQATHDVNRLQRVIITSSIVAICDTAEKDKIYTEDDWNELSTVDRNPYYYSKVTSEKAAWKLMKEMQTKHGQDFIELATINPSGVIGKPVLPQQVNQTHDIVAKVVNGEMPALIAMYMTFVDVKDVALSHVKYFYHPKENVSFVVEMKPSQLDKYVK</sequence>
<dbReference type="InterPro" id="IPR001509">
    <property type="entry name" value="Epimerase_deHydtase"/>
</dbReference>
<evidence type="ECO:0000313" key="4">
    <source>
        <dbReference type="EMBL" id="EFC38992.1"/>
    </source>
</evidence>
<evidence type="ECO:0000256" key="1">
    <source>
        <dbReference type="ARBA" id="ARBA00023002"/>
    </source>
</evidence>
<accession>D2VW02</accession>
<name>D2VW02_NAEGR</name>
<keyword evidence="5" id="KW-1185">Reference proteome</keyword>
<dbReference type="SUPFAM" id="SSF51735">
    <property type="entry name" value="NAD(P)-binding Rossmann-fold domains"/>
    <property type="match status" value="1"/>
</dbReference>
<dbReference type="eggNOG" id="KOG1502">
    <property type="taxonomic scope" value="Eukaryota"/>
</dbReference>
<protein>
    <submittedName>
        <fullName evidence="4">3-beta hydroxysteroid dehydrogenase/isomerase family protein</fullName>
    </submittedName>
</protein>
<feature type="domain" description="NAD-dependent epimerase/dehydratase" evidence="3">
    <location>
        <begin position="5"/>
        <end position="271"/>
    </location>
</feature>
<dbReference type="InterPro" id="IPR036291">
    <property type="entry name" value="NAD(P)-bd_dom_sf"/>
</dbReference>
<organism evidence="5">
    <name type="scientific">Naegleria gruberi</name>
    <name type="common">Amoeba</name>
    <dbReference type="NCBI Taxonomy" id="5762"/>
    <lineage>
        <taxon>Eukaryota</taxon>
        <taxon>Discoba</taxon>
        <taxon>Heterolobosea</taxon>
        <taxon>Tetramitia</taxon>
        <taxon>Eutetramitia</taxon>
        <taxon>Vahlkampfiidae</taxon>
        <taxon>Naegleria</taxon>
    </lineage>
</organism>
<proteinExistence type="inferred from homology"/>
<dbReference type="InterPro" id="IPR050425">
    <property type="entry name" value="NAD(P)_dehydrat-like"/>
</dbReference>
<dbReference type="EMBL" id="GG738903">
    <property type="protein sequence ID" value="EFC38992.1"/>
    <property type="molecule type" value="Genomic_DNA"/>
</dbReference>
<keyword evidence="4" id="KW-0413">Isomerase</keyword>
<evidence type="ECO:0000259" key="3">
    <source>
        <dbReference type="Pfam" id="PF01370"/>
    </source>
</evidence>
<dbReference type="PANTHER" id="PTHR10366:SF564">
    <property type="entry name" value="STEROL-4-ALPHA-CARBOXYLATE 3-DEHYDROGENASE, DECARBOXYLATING"/>
    <property type="match status" value="1"/>
</dbReference>
<dbReference type="PANTHER" id="PTHR10366">
    <property type="entry name" value="NAD DEPENDENT EPIMERASE/DEHYDRATASE"/>
    <property type="match status" value="1"/>
</dbReference>
<dbReference type="Proteomes" id="UP000006671">
    <property type="component" value="Unassembled WGS sequence"/>
</dbReference>
<dbReference type="InParanoid" id="D2VW02"/>
<reference evidence="4 5" key="1">
    <citation type="journal article" date="2010" name="Cell">
        <title>The genome of Naegleria gruberi illuminates early eukaryotic versatility.</title>
        <authorList>
            <person name="Fritz-Laylin L.K."/>
            <person name="Prochnik S.E."/>
            <person name="Ginger M.L."/>
            <person name="Dacks J.B."/>
            <person name="Carpenter M.L."/>
            <person name="Field M.C."/>
            <person name="Kuo A."/>
            <person name="Paredez A."/>
            <person name="Chapman J."/>
            <person name="Pham J."/>
            <person name="Shu S."/>
            <person name="Neupane R."/>
            <person name="Cipriano M."/>
            <person name="Mancuso J."/>
            <person name="Tu H."/>
            <person name="Salamov A."/>
            <person name="Lindquist E."/>
            <person name="Shapiro H."/>
            <person name="Lucas S."/>
            <person name="Grigoriev I.V."/>
            <person name="Cande W.Z."/>
            <person name="Fulton C."/>
            <person name="Rokhsar D.S."/>
            <person name="Dawson S.C."/>
        </authorList>
    </citation>
    <scope>NUCLEOTIDE SEQUENCE [LARGE SCALE GENOMIC DNA]</scope>
    <source>
        <strain evidence="4 5">NEG-M</strain>
    </source>
</reference>
<dbReference type="OrthoDB" id="2735536at2759"/>
<evidence type="ECO:0000256" key="2">
    <source>
        <dbReference type="ARBA" id="ARBA00023445"/>
    </source>
</evidence>
<dbReference type="KEGG" id="ngr:NAEGRDRAFT_73201"/>
<evidence type="ECO:0000313" key="5">
    <source>
        <dbReference type="Proteomes" id="UP000006671"/>
    </source>
</evidence>
<dbReference type="RefSeq" id="XP_002671736.1">
    <property type="nucleotide sequence ID" value="XM_002671690.1"/>
</dbReference>
<dbReference type="Pfam" id="PF01370">
    <property type="entry name" value="Epimerase"/>
    <property type="match status" value="1"/>
</dbReference>
<dbReference type="STRING" id="5762.D2VW02"/>
<dbReference type="GO" id="GO:0016853">
    <property type="term" value="F:isomerase activity"/>
    <property type="evidence" value="ECO:0007669"/>
    <property type="project" value="UniProtKB-KW"/>
</dbReference>
<comment type="similarity">
    <text evidence="2">Belongs to the NAD(P)-dependent epimerase/dehydratase family. Dihydroflavonol-4-reductase subfamily.</text>
</comment>
<gene>
    <name evidence="4" type="ORF">NAEGRDRAFT_73201</name>
</gene>